<dbReference type="RefSeq" id="WP_147682767.1">
    <property type="nucleotide sequence ID" value="NZ_VDUX01000001.1"/>
</dbReference>
<dbReference type="PANTHER" id="PTHR43081">
    <property type="entry name" value="ADENYLATE CYCLASE, TERMINAL-DIFFERENTIATION SPECIFIC-RELATED"/>
    <property type="match status" value="1"/>
</dbReference>
<dbReference type="PROSITE" id="PS50125">
    <property type="entry name" value="GUANYLATE_CYCLASE_2"/>
    <property type="match status" value="1"/>
</dbReference>
<accession>A0A5C8NPD4</accession>
<comment type="similarity">
    <text evidence="1">Belongs to the adenylyl cyclase class-3 family.</text>
</comment>
<name>A0A5C8NPD4_9ACTN</name>
<organism evidence="4 5">
    <name type="scientific">Aeromicrobium terrae</name>
    <dbReference type="NCBI Taxonomy" id="2498846"/>
    <lineage>
        <taxon>Bacteria</taxon>
        <taxon>Bacillati</taxon>
        <taxon>Actinomycetota</taxon>
        <taxon>Actinomycetes</taxon>
        <taxon>Propionibacteriales</taxon>
        <taxon>Nocardioidaceae</taxon>
        <taxon>Aeromicrobium</taxon>
    </lineage>
</organism>
<evidence type="ECO:0000259" key="3">
    <source>
        <dbReference type="PROSITE" id="PS50125"/>
    </source>
</evidence>
<feature type="transmembrane region" description="Helical" evidence="2">
    <location>
        <begin position="126"/>
        <end position="145"/>
    </location>
</feature>
<dbReference type="OrthoDB" id="5476461at2"/>
<evidence type="ECO:0000313" key="5">
    <source>
        <dbReference type="Proteomes" id="UP000321571"/>
    </source>
</evidence>
<dbReference type="Pfam" id="PF00211">
    <property type="entry name" value="Guanylate_cyc"/>
    <property type="match status" value="1"/>
</dbReference>
<keyword evidence="2" id="KW-1133">Transmembrane helix</keyword>
<dbReference type="PANTHER" id="PTHR43081:SF1">
    <property type="entry name" value="ADENYLATE CYCLASE, TERMINAL-DIFFERENTIATION SPECIFIC"/>
    <property type="match status" value="1"/>
</dbReference>
<feature type="transmembrane region" description="Helical" evidence="2">
    <location>
        <begin position="181"/>
        <end position="202"/>
    </location>
</feature>
<evidence type="ECO:0000256" key="2">
    <source>
        <dbReference type="SAM" id="Phobius"/>
    </source>
</evidence>
<comment type="caution">
    <text evidence="4">The sequence shown here is derived from an EMBL/GenBank/DDBJ whole genome shotgun (WGS) entry which is preliminary data.</text>
</comment>
<dbReference type="InterPro" id="IPR050697">
    <property type="entry name" value="Adenylyl/Guanylyl_Cyclase_3/4"/>
</dbReference>
<feature type="transmembrane region" description="Helical" evidence="2">
    <location>
        <begin position="97"/>
        <end position="114"/>
    </location>
</feature>
<dbReference type="EMBL" id="VDUX01000001">
    <property type="protein sequence ID" value="TXL62765.1"/>
    <property type="molecule type" value="Genomic_DNA"/>
</dbReference>
<dbReference type="Proteomes" id="UP000321571">
    <property type="component" value="Unassembled WGS sequence"/>
</dbReference>
<reference evidence="4 5" key="1">
    <citation type="submission" date="2019-06" db="EMBL/GenBank/DDBJ databases">
        <title>Aeromicrobium sp. nov., isolated from a maize field.</title>
        <authorList>
            <person name="Lin S.-Y."/>
            <person name="Tsai C.-F."/>
            <person name="Young C.-C."/>
        </authorList>
    </citation>
    <scope>NUCLEOTIDE SEQUENCE [LARGE SCALE GENOMIC DNA]</scope>
    <source>
        <strain evidence="4 5">CC-CFT486</strain>
    </source>
</reference>
<proteinExistence type="inferred from homology"/>
<keyword evidence="5" id="KW-1185">Reference proteome</keyword>
<dbReference type="GO" id="GO:0035556">
    <property type="term" value="P:intracellular signal transduction"/>
    <property type="evidence" value="ECO:0007669"/>
    <property type="project" value="InterPro"/>
</dbReference>
<dbReference type="CDD" id="cd07302">
    <property type="entry name" value="CHD"/>
    <property type="match status" value="1"/>
</dbReference>
<feature type="transmembrane region" description="Helical" evidence="2">
    <location>
        <begin position="40"/>
        <end position="59"/>
    </location>
</feature>
<dbReference type="SMART" id="SM00044">
    <property type="entry name" value="CYCc"/>
    <property type="match status" value="1"/>
</dbReference>
<gene>
    <name evidence="4" type="ORF">FHP06_00515</name>
</gene>
<dbReference type="InterPro" id="IPR029787">
    <property type="entry name" value="Nucleotide_cyclase"/>
</dbReference>
<dbReference type="SUPFAM" id="SSF55073">
    <property type="entry name" value="Nucleotide cyclase"/>
    <property type="match status" value="1"/>
</dbReference>
<sequence>MAETAVDHAVRWFGLRFASERTEREYREWRIATATPFARIGYIGSMPSWCLLLVSVVVLDWESVPTAGPPIFGWILALAVLTALTFPGAARPWVMPLAAVANCAAGFLVIWLMFDVLASDLPAQSRAGLMTAGMLIVMFFGFAIFRIPPLLAMAAVTPYTIFASLHLYEDHQDGNLDDVEAGGLAAAQWIAYLGCLLVYIVIEIVNRRSFCKDQIIRVQQAELQRSRDAIRRYVPPKVAERIVRGDTVSIEEPVRRRITVLFADLVNFTILADRVEAEVLTTVVNEYMTTMSEIVADLHGTVTEFAGDGLLALFGAPDELDPVDQAVAAVRAAKSMQRRIPSLNEGWLRLGVGEPLAMRVGINTGVLSVGSFGSRGRMTYTAIGIQANIAARIQSQCEPGGILLSDTCWHLVKDQVPCELRGEVECKGVHYPVRVHAPLTLTPVMS</sequence>
<dbReference type="GO" id="GO:0006171">
    <property type="term" value="P:cAMP biosynthetic process"/>
    <property type="evidence" value="ECO:0007669"/>
    <property type="project" value="TreeGrafter"/>
</dbReference>
<dbReference type="Gene3D" id="3.30.70.1230">
    <property type="entry name" value="Nucleotide cyclase"/>
    <property type="match status" value="1"/>
</dbReference>
<feature type="domain" description="Guanylate cyclase" evidence="3">
    <location>
        <begin position="259"/>
        <end position="394"/>
    </location>
</feature>
<keyword evidence="2" id="KW-0812">Transmembrane</keyword>
<evidence type="ECO:0000256" key="1">
    <source>
        <dbReference type="ARBA" id="ARBA00005381"/>
    </source>
</evidence>
<keyword evidence="2" id="KW-0472">Membrane</keyword>
<dbReference type="GO" id="GO:0004016">
    <property type="term" value="F:adenylate cyclase activity"/>
    <property type="evidence" value="ECO:0007669"/>
    <property type="project" value="UniProtKB-ARBA"/>
</dbReference>
<feature type="transmembrane region" description="Helical" evidence="2">
    <location>
        <begin position="150"/>
        <end position="169"/>
    </location>
</feature>
<feature type="transmembrane region" description="Helical" evidence="2">
    <location>
        <begin position="71"/>
        <end position="90"/>
    </location>
</feature>
<dbReference type="AlphaFoldDB" id="A0A5C8NPD4"/>
<dbReference type="InterPro" id="IPR001054">
    <property type="entry name" value="A/G_cyclase"/>
</dbReference>
<evidence type="ECO:0000313" key="4">
    <source>
        <dbReference type="EMBL" id="TXL62765.1"/>
    </source>
</evidence>
<protein>
    <submittedName>
        <fullName evidence="4">Adenylate/guanylate cyclase domain-containing protein</fullName>
    </submittedName>
</protein>